<organism evidence="4 5">
    <name type="scientific">Roseateles oligotrophus</name>
    <dbReference type="NCBI Taxonomy" id="1769250"/>
    <lineage>
        <taxon>Bacteria</taxon>
        <taxon>Pseudomonadati</taxon>
        <taxon>Pseudomonadota</taxon>
        <taxon>Betaproteobacteria</taxon>
        <taxon>Burkholderiales</taxon>
        <taxon>Sphaerotilaceae</taxon>
        <taxon>Roseateles</taxon>
    </lineage>
</organism>
<protein>
    <submittedName>
        <fullName evidence="4">Two-component sensor histidine kinase</fullName>
    </submittedName>
</protein>
<dbReference type="InterPro" id="IPR010559">
    <property type="entry name" value="Sig_transdc_His_kin_internal"/>
</dbReference>
<keyword evidence="4" id="KW-0808">Transferase</keyword>
<dbReference type="EMBL" id="JACHLP010000001">
    <property type="protein sequence ID" value="MBB4841565.1"/>
    <property type="molecule type" value="Genomic_DNA"/>
</dbReference>
<dbReference type="InterPro" id="IPR036890">
    <property type="entry name" value="HATPase_C_sf"/>
</dbReference>
<evidence type="ECO:0000313" key="4">
    <source>
        <dbReference type="EMBL" id="MBB4841565.1"/>
    </source>
</evidence>
<dbReference type="Pfam" id="PF06580">
    <property type="entry name" value="His_kinase"/>
    <property type="match status" value="1"/>
</dbReference>
<dbReference type="GO" id="GO:0000155">
    <property type="term" value="F:phosphorelay sensor kinase activity"/>
    <property type="evidence" value="ECO:0007669"/>
    <property type="project" value="InterPro"/>
</dbReference>
<evidence type="ECO:0000259" key="3">
    <source>
        <dbReference type="Pfam" id="PF06580"/>
    </source>
</evidence>
<comment type="caution">
    <text evidence="4">The sequence shown here is derived from an EMBL/GenBank/DDBJ whole genome shotgun (WGS) entry which is preliminary data.</text>
</comment>
<dbReference type="InterPro" id="IPR050640">
    <property type="entry name" value="Bact_2-comp_sensor_kinase"/>
</dbReference>
<dbReference type="PANTHER" id="PTHR34220:SF9">
    <property type="entry name" value="SIGNAL TRANSDUCTION HISTIDINE KINASE INTERNAL REGION DOMAIN-CONTAINING PROTEIN"/>
    <property type="match status" value="1"/>
</dbReference>
<feature type="transmembrane region" description="Helical" evidence="1">
    <location>
        <begin position="103"/>
        <end position="128"/>
    </location>
</feature>
<evidence type="ECO:0000256" key="1">
    <source>
        <dbReference type="SAM" id="Phobius"/>
    </source>
</evidence>
<dbReference type="PANTHER" id="PTHR34220">
    <property type="entry name" value="SENSOR HISTIDINE KINASE YPDA"/>
    <property type="match status" value="1"/>
</dbReference>
<evidence type="ECO:0000259" key="2">
    <source>
        <dbReference type="Pfam" id="PF02518"/>
    </source>
</evidence>
<keyword evidence="5" id="KW-1185">Reference proteome</keyword>
<keyword evidence="1" id="KW-0472">Membrane</keyword>
<reference evidence="4 5" key="1">
    <citation type="submission" date="2020-08" db="EMBL/GenBank/DDBJ databases">
        <title>Functional genomics of gut bacteria from endangered species of beetles.</title>
        <authorList>
            <person name="Carlos-Shanley C."/>
        </authorList>
    </citation>
    <scope>NUCLEOTIDE SEQUENCE [LARGE SCALE GENOMIC DNA]</scope>
    <source>
        <strain evidence="4 5">S00239</strain>
    </source>
</reference>
<keyword evidence="4" id="KW-0418">Kinase</keyword>
<gene>
    <name evidence="4" type="ORF">HNP55_000060</name>
</gene>
<keyword evidence="1" id="KW-0812">Transmembrane</keyword>
<proteinExistence type="predicted"/>
<feature type="domain" description="Histidine kinase/HSP90-like ATPase" evidence="2">
    <location>
        <begin position="280"/>
        <end position="381"/>
    </location>
</feature>
<keyword evidence="1" id="KW-1133">Transmembrane helix</keyword>
<dbReference type="RefSeq" id="WP_184294853.1">
    <property type="nucleotide sequence ID" value="NZ_JACHLP010000001.1"/>
</dbReference>
<sequence>MSFRTTMSHALKHFFVLRKHRPEPAWARLLIDFAIALGFALVFTVIPALLQQRLGDWHWLNRTFAGSLIVAGCISLTFHALFRSFELLAPERILQALALRRRGGWAWVFFPLFSLFGSALGMSVALLVLGWITASNALWEFVSNAEHLRNFLLISLVITALNWVFWKFRIHHQTLQLQASDAQLRLLQAQIEPHFLFNTLANVQSLIDLDTAKAKQMLEAFTDYLRASMSQMRLADTSLGAELDMAQSYLTLLQIRMAERLRFRLALAPELRGALLPPLLLQPLIENAIHHGLEPKIEGGEIVLRVSALRDAQGEFLEICVDDDGLGLESGKAGARRKGRAGNGIALANIRSRLQTRYGEQASLSLQALPMGTRAVLRLPLLLPSPLTSNPAKP</sequence>
<dbReference type="AlphaFoldDB" id="A0A840L4V7"/>
<dbReference type="Proteomes" id="UP000562027">
    <property type="component" value="Unassembled WGS sequence"/>
</dbReference>
<feature type="domain" description="Signal transduction histidine kinase internal region" evidence="3">
    <location>
        <begin position="182"/>
        <end position="261"/>
    </location>
</feature>
<dbReference type="Gene3D" id="3.30.565.10">
    <property type="entry name" value="Histidine kinase-like ATPase, C-terminal domain"/>
    <property type="match status" value="1"/>
</dbReference>
<dbReference type="Pfam" id="PF02518">
    <property type="entry name" value="HATPase_c"/>
    <property type="match status" value="1"/>
</dbReference>
<evidence type="ECO:0000313" key="5">
    <source>
        <dbReference type="Proteomes" id="UP000562027"/>
    </source>
</evidence>
<name>A0A840L4V7_9BURK</name>
<feature type="transmembrane region" description="Helical" evidence="1">
    <location>
        <begin position="62"/>
        <end position="82"/>
    </location>
</feature>
<accession>A0A840L4V7</accession>
<feature type="transmembrane region" description="Helical" evidence="1">
    <location>
        <begin position="148"/>
        <end position="166"/>
    </location>
</feature>
<dbReference type="SUPFAM" id="SSF55874">
    <property type="entry name" value="ATPase domain of HSP90 chaperone/DNA topoisomerase II/histidine kinase"/>
    <property type="match status" value="1"/>
</dbReference>
<dbReference type="GO" id="GO:0016020">
    <property type="term" value="C:membrane"/>
    <property type="evidence" value="ECO:0007669"/>
    <property type="project" value="InterPro"/>
</dbReference>
<feature type="transmembrane region" description="Helical" evidence="1">
    <location>
        <begin position="29"/>
        <end position="50"/>
    </location>
</feature>
<dbReference type="InterPro" id="IPR003594">
    <property type="entry name" value="HATPase_dom"/>
</dbReference>